<feature type="DNA-binding region" description="Fork-head" evidence="10">
    <location>
        <begin position="533"/>
        <end position="610"/>
    </location>
</feature>
<keyword evidence="6 10" id="KW-0238">DNA-binding</keyword>
<dbReference type="GO" id="GO:0000978">
    <property type="term" value="F:RNA polymerase II cis-regulatory region sequence-specific DNA binding"/>
    <property type="evidence" value="ECO:0007669"/>
    <property type="project" value="TreeGrafter"/>
</dbReference>
<evidence type="ECO:0000256" key="5">
    <source>
        <dbReference type="ARBA" id="ARBA00023015"/>
    </source>
</evidence>
<dbReference type="FunFam" id="1.10.10.10:FF:000135">
    <property type="entry name" value="forkhead box protein G1"/>
    <property type="match status" value="1"/>
</dbReference>
<dbReference type="PROSITE" id="PS00658">
    <property type="entry name" value="FORK_HEAD_2"/>
    <property type="match status" value="1"/>
</dbReference>
<feature type="compositionally biased region" description="Basic and acidic residues" evidence="11">
    <location>
        <begin position="402"/>
        <end position="422"/>
    </location>
</feature>
<dbReference type="GO" id="GO:0009653">
    <property type="term" value="P:anatomical structure morphogenesis"/>
    <property type="evidence" value="ECO:0007669"/>
    <property type="project" value="TreeGrafter"/>
</dbReference>
<feature type="compositionally biased region" description="Low complexity" evidence="11">
    <location>
        <begin position="43"/>
        <end position="54"/>
    </location>
</feature>
<evidence type="ECO:0000256" key="8">
    <source>
        <dbReference type="ARBA" id="ARBA00023242"/>
    </source>
</evidence>
<feature type="domain" description="Fork-head" evidence="12">
    <location>
        <begin position="533"/>
        <end position="610"/>
    </location>
</feature>
<feature type="region of interest" description="Disordered" evidence="11">
    <location>
        <begin position="159"/>
        <end position="282"/>
    </location>
</feature>
<feature type="compositionally biased region" description="Polar residues" evidence="11">
    <location>
        <begin position="522"/>
        <end position="531"/>
    </location>
</feature>
<sequence>MSKPERPMVEGSSPPAAHLHPAAADHLQQYPLQSHYHHHYHQHQQSPSGGSLSGEISPGPMSNSSRHPHHPQVQSHHHSDSLQLSHSQEIFKSYSPFLQDRLTIMKNDEIGKMRFCASPPLPSSTISYVTAPGGTSVMSKPSATMFPSHIPTHYSHSHLLPHHHHPPPHNLLSLCQQPPPISNSHSEDLEQSDEGTLHIAEAIDDQDDSVVDQVGDGDEEDENEHGVGGSMSQDEMSNHHHPPSSIDREQGNTTDDGMEDNRGLDLVSNPHSHHASAGSSNTLMDLCHPGIPTGSGRSMFADTTSSICLNNNNNTKFKFPYSKDQSMDDTDMKDAEMEHSTAKMETAVDLVQLNLRTSHSDSDASSPRPGSNEPMNFHQHPLHHHHQHHHAQQSHHFLQPDGSHHLHKGIDTSRHTVADQHSHQSHAHHQQFSHQHNVHSEAHHQQQSGSHHLTSSQQPNGKTSQLSGSSSSKSTISSPERSKAEPKLSNGNSSTTSKTSGGTTTSAGSSSTSAEKSSTNGANSPEFSDPTQKPPYSYVALITMAIKESPGERATLSEIYNYITKKFPYFENGNKKGWQNSIRHNLSLNDCFLKVPREGGGERKGNYWTIVDKELL</sequence>
<evidence type="ECO:0000256" key="3">
    <source>
        <dbReference type="ARBA" id="ARBA00022782"/>
    </source>
</evidence>
<dbReference type="PRINTS" id="PR00053">
    <property type="entry name" value="FORKHEAD"/>
</dbReference>
<dbReference type="Proteomes" id="UP000094527">
    <property type="component" value="Unassembled WGS sequence"/>
</dbReference>
<name>A0A1D2NB64_ORCCI</name>
<dbReference type="InterPro" id="IPR047515">
    <property type="entry name" value="FH_FOXL2"/>
</dbReference>
<evidence type="ECO:0000256" key="9">
    <source>
        <dbReference type="ARBA" id="ARBA00034872"/>
    </source>
</evidence>
<keyword evidence="5" id="KW-0805">Transcription regulation</keyword>
<evidence type="ECO:0000256" key="11">
    <source>
        <dbReference type="SAM" id="MobiDB-lite"/>
    </source>
</evidence>
<dbReference type="InterPro" id="IPR030456">
    <property type="entry name" value="TF_fork_head_CS_2"/>
</dbReference>
<comment type="subcellular location">
    <subcellularLocation>
        <location evidence="10">Nucleus</location>
    </subcellularLocation>
</comment>
<gene>
    <name evidence="13" type="ORF">Ocin01_04192</name>
</gene>
<keyword evidence="14" id="KW-1185">Reference proteome</keyword>
<feature type="compositionally biased region" description="Basic residues" evidence="11">
    <location>
        <begin position="380"/>
        <end position="393"/>
    </location>
</feature>
<dbReference type="InterPro" id="IPR050211">
    <property type="entry name" value="FOX_domain-containing"/>
</dbReference>
<dbReference type="Pfam" id="PF00250">
    <property type="entry name" value="Forkhead"/>
    <property type="match status" value="1"/>
</dbReference>
<dbReference type="PROSITE" id="PS50039">
    <property type="entry name" value="FORK_HEAD_3"/>
    <property type="match status" value="1"/>
</dbReference>
<keyword evidence="7" id="KW-0804">Transcription</keyword>
<feature type="compositionally biased region" description="Polar residues" evidence="11">
    <location>
        <begin position="445"/>
        <end position="463"/>
    </location>
</feature>
<comment type="caution">
    <text evidence="13">The sequence shown here is derived from an EMBL/GenBank/DDBJ whole genome shotgun (WGS) entry which is preliminary data.</text>
</comment>
<dbReference type="PANTHER" id="PTHR11829:SF411">
    <property type="entry name" value="FORKHEAD BOX PROTEIN L2"/>
    <property type="match status" value="1"/>
</dbReference>
<dbReference type="PROSITE" id="PS00657">
    <property type="entry name" value="FORK_HEAD_1"/>
    <property type="match status" value="1"/>
</dbReference>
<dbReference type="PANTHER" id="PTHR11829">
    <property type="entry name" value="FORKHEAD BOX PROTEIN"/>
    <property type="match status" value="1"/>
</dbReference>
<keyword evidence="2" id="KW-0597">Phosphoprotein</keyword>
<feature type="region of interest" description="Disordered" evidence="11">
    <location>
        <begin position="358"/>
        <end position="534"/>
    </location>
</feature>
<dbReference type="SUPFAM" id="SSF46785">
    <property type="entry name" value="Winged helix' DNA-binding domain"/>
    <property type="match status" value="1"/>
</dbReference>
<keyword evidence="4" id="KW-0832">Ubl conjugation</keyword>
<dbReference type="GO" id="GO:0005634">
    <property type="term" value="C:nucleus"/>
    <property type="evidence" value="ECO:0007669"/>
    <property type="project" value="UniProtKB-SubCell"/>
</dbReference>
<evidence type="ECO:0000256" key="4">
    <source>
        <dbReference type="ARBA" id="ARBA00022843"/>
    </source>
</evidence>
<accession>A0A1D2NB64</accession>
<evidence type="ECO:0000256" key="7">
    <source>
        <dbReference type="ARBA" id="ARBA00023163"/>
    </source>
</evidence>
<dbReference type="STRING" id="48709.A0A1D2NB64"/>
<feature type="compositionally biased region" description="Acidic residues" evidence="11">
    <location>
        <begin position="202"/>
        <end position="223"/>
    </location>
</feature>
<dbReference type="InterPro" id="IPR018122">
    <property type="entry name" value="TF_fork_head_CS_1"/>
</dbReference>
<keyword evidence="1" id="KW-1017">Isopeptide bond</keyword>
<feature type="compositionally biased region" description="Low complexity" evidence="11">
    <location>
        <begin position="489"/>
        <end position="521"/>
    </location>
</feature>
<evidence type="ECO:0000256" key="10">
    <source>
        <dbReference type="PROSITE-ProRule" id="PRU00089"/>
    </source>
</evidence>
<dbReference type="CDD" id="cd20028">
    <property type="entry name" value="FH_FOXL2"/>
    <property type="match status" value="1"/>
</dbReference>
<dbReference type="OrthoDB" id="691130at2759"/>
<proteinExistence type="predicted"/>
<evidence type="ECO:0000313" key="13">
    <source>
        <dbReference type="EMBL" id="ODN02487.1"/>
    </source>
</evidence>
<dbReference type="Gene3D" id="1.10.10.10">
    <property type="entry name" value="Winged helix-like DNA-binding domain superfamily/Winged helix DNA-binding domain"/>
    <property type="match status" value="1"/>
</dbReference>
<feature type="compositionally biased region" description="Low complexity" evidence="11">
    <location>
        <begin position="464"/>
        <end position="479"/>
    </location>
</feature>
<dbReference type="InterPro" id="IPR001766">
    <property type="entry name" value="Fork_head_dom"/>
</dbReference>
<evidence type="ECO:0000259" key="12">
    <source>
        <dbReference type="PROSITE" id="PS50039"/>
    </source>
</evidence>
<evidence type="ECO:0000313" key="14">
    <source>
        <dbReference type="Proteomes" id="UP000094527"/>
    </source>
</evidence>
<dbReference type="AlphaFoldDB" id="A0A1D2NB64"/>
<feature type="region of interest" description="Disordered" evidence="11">
    <location>
        <begin position="36"/>
        <end position="84"/>
    </location>
</feature>
<keyword evidence="3" id="KW-0221">Differentiation</keyword>
<evidence type="ECO:0000256" key="1">
    <source>
        <dbReference type="ARBA" id="ARBA00022499"/>
    </source>
</evidence>
<protein>
    <recommendedName>
        <fullName evidence="9">Forkhead box protein L2</fullName>
    </recommendedName>
</protein>
<organism evidence="13 14">
    <name type="scientific">Orchesella cincta</name>
    <name type="common">Springtail</name>
    <name type="synonym">Podura cincta</name>
    <dbReference type="NCBI Taxonomy" id="48709"/>
    <lineage>
        <taxon>Eukaryota</taxon>
        <taxon>Metazoa</taxon>
        <taxon>Ecdysozoa</taxon>
        <taxon>Arthropoda</taxon>
        <taxon>Hexapoda</taxon>
        <taxon>Collembola</taxon>
        <taxon>Entomobryomorpha</taxon>
        <taxon>Entomobryoidea</taxon>
        <taxon>Orchesellidae</taxon>
        <taxon>Orchesellinae</taxon>
        <taxon>Orchesella</taxon>
    </lineage>
</organism>
<feature type="region of interest" description="Disordered" evidence="11">
    <location>
        <begin position="1"/>
        <end position="20"/>
    </location>
</feature>
<keyword evidence="8 10" id="KW-0539">Nucleus</keyword>
<reference evidence="13 14" key="1">
    <citation type="journal article" date="2016" name="Genome Biol. Evol.">
        <title>Gene Family Evolution Reflects Adaptation to Soil Environmental Stressors in the Genome of the Collembolan Orchesella cincta.</title>
        <authorList>
            <person name="Faddeeva-Vakhrusheva A."/>
            <person name="Derks M.F."/>
            <person name="Anvar S.Y."/>
            <person name="Agamennone V."/>
            <person name="Suring W."/>
            <person name="Smit S."/>
            <person name="van Straalen N.M."/>
            <person name="Roelofs D."/>
        </authorList>
    </citation>
    <scope>NUCLEOTIDE SEQUENCE [LARGE SCALE GENOMIC DNA]</scope>
    <source>
        <tissue evidence="13">Mixed pool</tissue>
    </source>
</reference>
<dbReference type="EMBL" id="LJIJ01000109">
    <property type="protein sequence ID" value="ODN02487.1"/>
    <property type="molecule type" value="Genomic_DNA"/>
</dbReference>
<dbReference type="SMART" id="SM00339">
    <property type="entry name" value="FH"/>
    <property type="match status" value="1"/>
</dbReference>
<evidence type="ECO:0000256" key="2">
    <source>
        <dbReference type="ARBA" id="ARBA00022553"/>
    </source>
</evidence>
<evidence type="ECO:0000256" key="6">
    <source>
        <dbReference type="ARBA" id="ARBA00023125"/>
    </source>
</evidence>
<dbReference type="GO" id="GO:0030154">
    <property type="term" value="P:cell differentiation"/>
    <property type="evidence" value="ECO:0007669"/>
    <property type="project" value="UniProtKB-KW"/>
</dbReference>
<dbReference type="InterPro" id="IPR036390">
    <property type="entry name" value="WH_DNA-bd_sf"/>
</dbReference>
<dbReference type="GO" id="GO:0000981">
    <property type="term" value="F:DNA-binding transcription factor activity, RNA polymerase II-specific"/>
    <property type="evidence" value="ECO:0007669"/>
    <property type="project" value="TreeGrafter"/>
</dbReference>
<dbReference type="InterPro" id="IPR036388">
    <property type="entry name" value="WH-like_DNA-bd_sf"/>
</dbReference>